<dbReference type="PANTHER" id="PTHR36747">
    <property type="entry name" value="HYDROXYPROLINE-RICH GLYCOPROTEIN FAMILY PROTEIN"/>
    <property type="match status" value="1"/>
</dbReference>
<accession>A0AAJ6TEM0</accession>
<feature type="compositionally biased region" description="Basic and acidic residues" evidence="1">
    <location>
        <begin position="68"/>
        <end position="87"/>
    </location>
</feature>
<name>A0AAJ6TEM0_POPEU</name>
<keyword evidence="2" id="KW-1185">Reference proteome</keyword>
<feature type="compositionally biased region" description="Polar residues" evidence="1">
    <location>
        <begin position="9"/>
        <end position="24"/>
    </location>
</feature>
<dbReference type="GeneID" id="105114531"/>
<organism evidence="2 3">
    <name type="scientific">Populus euphratica</name>
    <name type="common">Euphrates poplar</name>
    <dbReference type="NCBI Taxonomy" id="75702"/>
    <lineage>
        <taxon>Eukaryota</taxon>
        <taxon>Viridiplantae</taxon>
        <taxon>Streptophyta</taxon>
        <taxon>Embryophyta</taxon>
        <taxon>Tracheophyta</taxon>
        <taxon>Spermatophyta</taxon>
        <taxon>Magnoliopsida</taxon>
        <taxon>eudicotyledons</taxon>
        <taxon>Gunneridae</taxon>
        <taxon>Pentapetalae</taxon>
        <taxon>rosids</taxon>
        <taxon>fabids</taxon>
        <taxon>Malpighiales</taxon>
        <taxon>Salicaceae</taxon>
        <taxon>Saliceae</taxon>
        <taxon>Populus</taxon>
    </lineage>
</organism>
<evidence type="ECO:0000313" key="3">
    <source>
        <dbReference type="RefSeq" id="XP_011009397.1"/>
    </source>
</evidence>
<evidence type="ECO:0000256" key="1">
    <source>
        <dbReference type="SAM" id="MobiDB-lite"/>
    </source>
</evidence>
<sequence>MENILDSVENMQETPFKSLMQSKPTMLDCITPAKEDQEMDQESENMQEKPFKSLMQSKPAMLDYITPAKEDQEMDRESENSGNDLRKSSAPYRLQVPKAFKFPERYRSPTDLMISPITKGLLARNRKDGALLPPSLNQPKVQDVEVQGEVAAFKIEI</sequence>
<reference evidence="3" key="1">
    <citation type="submission" date="2025-08" db="UniProtKB">
        <authorList>
            <consortium name="RefSeq"/>
        </authorList>
    </citation>
    <scope>IDENTIFICATION</scope>
</reference>
<protein>
    <submittedName>
        <fullName evidence="3">Uncharacterized protein LOC105114531 isoform X2</fullName>
    </submittedName>
</protein>
<evidence type="ECO:0000313" key="2">
    <source>
        <dbReference type="Proteomes" id="UP000694918"/>
    </source>
</evidence>
<feature type="region of interest" description="Disordered" evidence="1">
    <location>
        <begin position="1"/>
        <end position="90"/>
    </location>
</feature>
<dbReference type="RefSeq" id="XP_011009397.1">
    <property type="nucleotide sequence ID" value="XM_011011095.1"/>
</dbReference>
<gene>
    <name evidence="3" type="primary">LOC105114531</name>
</gene>
<dbReference type="PANTHER" id="PTHR36747:SF1">
    <property type="entry name" value="HYDROXYPROLINE-RICH GLYCOPROTEIN FAMILY PROTEIN"/>
    <property type="match status" value="1"/>
</dbReference>
<proteinExistence type="predicted"/>
<dbReference type="AlphaFoldDB" id="A0AAJ6TEM0"/>
<dbReference type="Proteomes" id="UP000694918">
    <property type="component" value="Unplaced"/>
</dbReference>